<dbReference type="Gene3D" id="3.15.10.20">
    <property type="entry name" value="Activator of Hsp90 ATPase Aha1, N-terminal domain"/>
    <property type="match status" value="1"/>
</dbReference>
<keyword evidence="2" id="KW-0479">Metal-binding</keyword>
<comment type="caution">
    <text evidence="8">The sequence shown here is derived from an EMBL/GenBank/DDBJ whole genome shotgun (WGS) entry which is preliminary data.</text>
</comment>
<dbReference type="GO" id="GO:0051087">
    <property type="term" value="F:protein-folding chaperone binding"/>
    <property type="evidence" value="ECO:0007669"/>
    <property type="project" value="InterPro"/>
</dbReference>
<dbReference type="SMART" id="SM01000">
    <property type="entry name" value="Aha1_N"/>
    <property type="match status" value="1"/>
</dbReference>
<dbReference type="SUPFAM" id="SSF144232">
    <property type="entry name" value="HIT/MYND zinc finger-like"/>
    <property type="match status" value="1"/>
</dbReference>
<dbReference type="AlphaFoldDB" id="A0A024GQV2"/>
<dbReference type="PANTHER" id="PTHR13009:SF22">
    <property type="entry name" value="LD43819P"/>
    <property type="match status" value="1"/>
</dbReference>
<evidence type="ECO:0000256" key="4">
    <source>
        <dbReference type="ARBA" id="ARBA00022833"/>
    </source>
</evidence>
<dbReference type="PANTHER" id="PTHR13009">
    <property type="entry name" value="HEAT SHOCK PROTEIN 90 HSP90 CO-CHAPERONE AHA-1"/>
    <property type="match status" value="1"/>
</dbReference>
<accession>A0A024GQV2</accession>
<dbReference type="SUPFAM" id="SSF103111">
    <property type="entry name" value="Activator of Hsp90 ATPase, Aha1"/>
    <property type="match status" value="1"/>
</dbReference>
<dbReference type="GO" id="GO:0006457">
    <property type="term" value="P:protein folding"/>
    <property type="evidence" value="ECO:0007669"/>
    <property type="project" value="TreeGrafter"/>
</dbReference>
<evidence type="ECO:0000256" key="6">
    <source>
        <dbReference type="SAM" id="MobiDB-lite"/>
    </source>
</evidence>
<dbReference type="GO" id="GO:0008270">
    <property type="term" value="F:zinc ion binding"/>
    <property type="evidence" value="ECO:0007669"/>
    <property type="project" value="UniProtKB-KW"/>
</dbReference>
<evidence type="ECO:0000259" key="7">
    <source>
        <dbReference type="PROSITE" id="PS50865"/>
    </source>
</evidence>
<keyword evidence="3 5" id="KW-0863">Zinc-finger</keyword>
<reference evidence="8 9" key="1">
    <citation type="submission" date="2012-05" db="EMBL/GenBank/DDBJ databases">
        <title>Recombination and specialization in a pathogen metapopulation.</title>
        <authorList>
            <person name="Gardiner A."/>
            <person name="Kemen E."/>
            <person name="Schultz-Larsen T."/>
            <person name="MacLean D."/>
            <person name="Van Oosterhout C."/>
            <person name="Jones J.D.G."/>
        </authorList>
    </citation>
    <scope>NUCLEOTIDE SEQUENCE [LARGE SCALE GENOMIC DNA]</scope>
    <source>
        <strain evidence="8 9">Ac Nc2</strain>
    </source>
</reference>
<feature type="region of interest" description="Disordered" evidence="6">
    <location>
        <begin position="24"/>
        <end position="56"/>
    </location>
</feature>
<dbReference type="Proteomes" id="UP000053237">
    <property type="component" value="Unassembled WGS sequence"/>
</dbReference>
<dbReference type="Gene3D" id="6.10.140.2220">
    <property type="match status" value="1"/>
</dbReference>
<dbReference type="GO" id="GO:0001671">
    <property type="term" value="F:ATPase activator activity"/>
    <property type="evidence" value="ECO:0007669"/>
    <property type="project" value="InterPro"/>
</dbReference>
<name>A0A024GQV2_9STRA</name>
<organism evidence="8 9">
    <name type="scientific">Albugo candida</name>
    <dbReference type="NCBI Taxonomy" id="65357"/>
    <lineage>
        <taxon>Eukaryota</taxon>
        <taxon>Sar</taxon>
        <taxon>Stramenopiles</taxon>
        <taxon>Oomycota</taxon>
        <taxon>Peronosporomycetes</taxon>
        <taxon>Albuginales</taxon>
        <taxon>Albuginaceae</taxon>
        <taxon>Albugo</taxon>
    </lineage>
</organism>
<proteinExistence type="inferred from homology"/>
<comment type="similarity">
    <text evidence="1">Belongs to the AHA1 family.</text>
</comment>
<feature type="compositionally biased region" description="Basic and acidic residues" evidence="6">
    <location>
        <begin position="26"/>
        <end position="38"/>
    </location>
</feature>
<keyword evidence="4" id="KW-0862">Zinc</keyword>
<feature type="compositionally biased region" description="Polar residues" evidence="6">
    <location>
        <begin position="112"/>
        <end position="130"/>
    </location>
</feature>
<dbReference type="GO" id="GO:0005829">
    <property type="term" value="C:cytosol"/>
    <property type="evidence" value="ECO:0007669"/>
    <property type="project" value="TreeGrafter"/>
</dbReference>
<sequence length="340" mass="38093">MTHPEVMNATKSCNELSSNIISSPKKRVDANDYSRFDNIDISDSETEEEKPSKEESKCRSCYKYGAKMKCSVCKKASYCNRKCQTSDWTFHKRTCKKPTPPNKDSGKPGDSSPATGSSKIKTKSSAPTTQYREKADGSALPDIVIDESDLDDVKGYKNGLPYFHRELSAEDQKLIGDTAPKRLPVVLGRDQSNHEGSAWNAAGTFEERNFMQWARQKLSDILSSVKFSEGTIYGSVAAPLHLTGDASICVIRGRKRYLFDFSFELPFVITIEDVHTYKGSYTMHDISNDDDYEISYRFDQNLSDAAVSSAIETFVGDRHSGLQQQVLRAIGNFVVEFEKQ</sequence>
<dbReference type="STRING" id="65357.A0A024GQV2"/>
<dbReference type="Pfam" id="PF01753">
    <property type="entry name" value="zf-MYND"/>
    <property type="match status" value="1"/>
</dbReference>
<evidence type="ECO:0000256" key="2">
    <source>
        <dbReference type="ARBA" id="ARBA00022723"/>
    </source>
</evidence>
<dbReference type="Pfam" id="PF09229">
    <property type="entry name" value="Aha1_N"/>
    <property type="match status" value="1"/>
</dbReference>
<dbReference type="InParanoid" id="A0A024GQV2"/>
<dbReference type="PROSITE" id="PS50865">
    <property type="entry name" value="ZF_MYND_2"/>
    <property type="match status" value="1"/>
</dbReference>
<evidence type="ECO:0000256" key="3">
    <source>
        <dbReference type="ARBA" id="ARBA00022771"/>
    </source>
</evidence>
<keyword evidence="9" id="KW-1185">Reference proteome</keyword>
<dbReference type="InterPro" id="IPR036338">
    <property type="entry name" value="Aha1"/>
</dbReference>
<dbReference type="PROSITE" id="PS01360">
    <property type="entry name" value="ZF_MYND_1"/>
    <property type="match status" value="1"/>
</dbReference>
<gene>
    <name evidence="8" type="ORF">BN9_099370</name>
</gene>
<evidence type="ECO:0000256" key="1">
    <source>
        <dbReference type="ARBA" id="ARBA00006817"/>
    </source>
</evidence>
<evidence type="ECO:0000256" key="5">
    <source>
        <dbReference type="PROSITE-ProRule" id="PRU00134"/>
    </source>
</evidence>
<evidence type="ECO:0000313" key="9">
    <source>
        <dbReference type="Proteomes" id="UP000053237"/>
    </source>
</evidence>
<dbReference type="OrthoDB" id="341421at2759"/>
<feature type="region of interest" description="Disordered" evidence="6">
    <location>
        <begin position="94"/>
        <end position="137"/>
    </location>
</feature>
<dbReference type="EMBL" id="CAIX01000245">
    <property type="protein sequence ID" value="CCI48738.1"/>
    <property type="molecule type" value="Genomic_DNA"/>
</dbReference>
<evidence type="ECO:0000313" key="8">
    <source>
        <dbReference type="EMBL" id="CCI48738.1"/>
    </source>
</evidence>
<dbReference type="InterPro" id="IPR015310">
    <property type="entry name" value="AHSA1-like_N"/>
</dbReference>
<feature type="domain" description="MYND-type" evidence="7">
    <location>
        <begin position="58"/>
        <end position="95"/>
    </location>
</feature>
<protein>
    <recommendedName>
        <fullName evidence="7">MYND-type domain-containing protein</fullName>
    </recommendedName>
</protein>
<dbReference type="InterPro" id="IPR002893">
    <property type="entry name" value="Znf_MYND"/>
</dbReference>